<keyword evidence="4" id="KW-1185">Reference proteome</keyword>
<feature type="compositionally biased region" description="Polar residues" evidence="1">
    <location>
        <begin position="855"/>
        <end position="865"/>
    </location>
</feature>
<dbReference type="EMBL" id="HG671096">
    <property type="protein sequence ID" value="CDI79868.1"/>
    <property type="molecule type" value="Genomic_DNA"/>
</dbReference>
<feature type="compositionally biased region" description="Basic and acidic residues" evidence="1">
    <location>
        <begin position="829"/>
        <end position="839"/>
    </location>
</feature>
<organism evidence="3 4">
    <name type="scientific">Eimeria acervulina</name>
    <name type="common">Coccidian parasite</name>
    <dbReference type="NCBI Taxonomy" id="5801"/>
    <lineage>
        <taxon>Eukaryota</taxon>
        <taxon>Sar</taxon>
        <taxon>Alveolata</taxon>
        <taxon>Apicomplexa</taxon>
        <taxon>Conoidasida</taxon>
        <taxon>Coccidia</taxon>
        <taxon>Eucoccidiorida</taxon>
        <taxon>Eimeriorina</taxon>
        <taxon>Eimeriidae</taxon>
        <taxon>Eimeria</taxon>
    </lineage>
</organism>
<evidence type="ECO:0000313" key="3">
    <source>
        <dbReference type="EMBL" id="CDI79868.1"/>
    </source>
</evidence>
<dbReference type="Pfam" id="PF14733">
    <property type="entry name" value="ACDC"/>
    <property type="match status" value="1"/>
</dbReference>
<protein>
    <recommendedName>
        <fullName evidence="2">AP2-coincident C-terminal domain-containing protein</fullName>
    </recommendedName>
</protein>
<feature type="region of interest" description="Disordered" evidence="1">
    <location>
        <begin position="821"/>
        <end position="871"/>
    </location>
</feature>
<reference evidence="3" key="2">
    <citation type="submission" date="2013-10" db="EMBL/GenBank/DDBJ databases">
        <authorList>
            <person name="Aslett M."/>
        </authorList>
    </citation>
    <scope>NUCLEOTIDE SEQUENCE</scope>
    <source>
        <strain evidence="3">Houghton</strain>
    </source>
</reference>
<feature type="domain" description="AP2-coincident C-terminal" evidence="2">
    <location>
        <begin position="684"/>
        <end position="794"/>
    </location>
</feature>
<proteinExistence type="predicted"/>
<dbReference type="VEuPathDB" id="ToxoDB:EAH_00002330"/>
<dbReference type="GeneID" id="25268303"/>
<feature type="region of interest" description="Disordered" evidence="1">
    <location>
        <begin position="51"/>
        <end position="102"/>
    </location>
</feature>
<reference evidence="3" key="1">
    <citation type="submission" date="2013-10" db="EMBL/GenBank/DDBJ databases">
        <title>Genomic analysis of the causative agents of coccidiosis in chickens.</title>
        <authorList>
            <person name="Reid A.J."/>
            <person name="Blake D."/>
            <person name="Billington K."/>
            <person name="Browne H."/>
            <person name="Dunn M."/>
            <person name="Hung S."/>
            <person name="Kawahara F."/>
            <person name="Miranda-Saavedra D."/>
            <person name="Mourier T."/>
            <person name="Nagra H."/>
            <person name="Otto T.D."/>
            <person name="Rawlings N."/>
            <person name="Sanchez A."/>
            <person name="Sanders M."/>
            <person name="Subramaniam C."/>
            <person name="Tay Y."/>
            <person name="Dear P."/>
            <person name="Doerig C."/>
            <person name="Gruber A."/>
            <person name="Parkinson J."/>
            <person name="Shirley M."/>
            <person name="Wan K.L."/>
            <person name="Berriman M."/>
            <person name="Tomley F."/>
            <person name="Pain A."/>
        </authorList>
    </citation>
    <scope>NUCLEOTIDE SEQUENCE</scope>
    <source>
        <strain evidence="3">Houghton</strain>
    </source>
</reference>
<name>U6GKQ3_EIMAC</name>
<feature type="compositionally biased region" description="Low complexity" evidence="1">
    <location>
        <begin position="176"/>
        <end position="192"/>
    </location>
</feature>
<sequence>MVATGGVPSGAPVSSRSNRQWEIVTPVSSQTREERLARELAVLELSRRMLSSRATNSAHHTATSRETDKTGSRGTDASGWNGGGPHHHHALEEGGANTAGGLSPEEFAAAFERYMAGCVLQQVNEAQQQQHQQQHTPFTSADTAALLSSAVDLSGLREGVQMTSSSGGRTNEAARSSSSSSSSFPSSSSSSSRVTGSHSQLASAAHAAAATAAAEGAAARSGGELEGRRPVVSQGQDATDFQTFMAEFASGDAAEFLSGAGGGRGSTTAAAAVAAAASGRDGTATSNPSHLHEGLILGRGGGSQEEDLFSTSLFSRLMQECQSHCGADFDLNSEQVGAANCIRMGGEGSARLAAVSAELLAFLQQHHLNKLAEKPETAKRLLASANSTACNSNINSRRTSNCSPGAEDEEEVRAYKRRFLEMHLLDQRRTSFASSSSSSGSSDMRLLAASLAGPREGGECGGEGTDAAGAGAVERRAKQPGHELVLGGVTSDSPSNPSSPSYLAELQLIERVAGGGDPFLQEDALGGSSFRGPLGYYSVCEGAGKDDCASQRLYPIVRGVSRDNTKKRWAVYWKGYRRYFYDKFFESCVEAYRRAVQFRQQATTAAAAVTATGNPAHLIAAGLHGSPGGGGSNAKHHQLKAEHSECVAAALASAAAAVASQSNGRKGKYASPAAGGHGTRDDRTVVCLYKEAILFILEDLRNNVLAQYLTSRAALCASAATTTIGQAASPGELAAATTAKRLMDQTLLMHTNVVGNATSTAELQPSLMIIAPCLEELKLPSQQTPQQQLSLMQSILAMHIQQLVLLSRYLNKGIAALPEGGAAGSAGEQSRHPDVKGESEQTETATGPVHDDLQEQQTAPANAGSTIGVPA</sequence>
<feature type="compositionally biased region" description="Polar residues" evidence="1">
    <location>
        <begin position="52"/>
        <end position="61"/>
    </location>
</feature>
<dbReference type="AlphaFoldDB" id="U6GKQ3"/>
<dbReference type="RefSeq" id="XP_013250106.1">
    <property type="nucleotide sequence ID" value="XM_013394652.1"/>
</dbReference>
<dbReference type="OMA" id="CLYKEAI"/>
<dbReference type="Proteomes" id="UP000018050">
    <property type="component" value="Unassembled WGS sequence"/>
</dbReference>
<evidence type="ECO:0000313" key="4">
    <source>
        <dbReference type="Proteomes" id="UP000018050"/>
    </source>
</evidence>
<accession>U6GKQ3</accession>
<evidence type="ECO:0000256" key="1">
    <source>
        <dbReference type="SAM" id="MobiDB-lite"/>
    </source>
</evidence>
<feature type="region of interest" description="Disordered" evidence="1">
    <location>
        <begin position="160"/>
        <end position="202"/>
    </location>
</feature>
<dbReference type="OrthoDB" id="347608at2759"/>
<dbReference type="InterPro" id="IPR028078">
    <property type="entry name" value="ACDC"/>
</dbReference>
<evidence type="ECO:0000259" key="2">
    <source>
        <dbReference type="Pfam" id="PF14733"/>
    </source>
</evidence>
<feature type="compositionally biased region" description="Polar residues" evidence="1">
    <location>
        <begin position="161"/>
        <end position="175"/>
    </location>
</feature>
<gene>
    <name evidence="3" type="ORF">EAH_00002330</name>
</gene>